<name>A0AAN8FM31_TRICO</name>
<gene>
    <name evidence="1" type="ORF">GCK32_010534</name>
</gene>
<proteinExistence type="predicted"/>
<dbReference type="GO" id="GO:0006888">
    <property type="term" value="P:endoplasmic reticulum to Golgi vesicle-mediated transport"/>
    <property type="evidence" value="ECO:0007669"/>
    <property type="project" value="InterPro"/>
</dbReference>
<dbReference type="PROSITE" id="PS51386">
    <property type="entry name" value="RINT1_TIP20"/>
    <property type="match status" value="1"/>
</dbReference>
<dbReference type="GO" id="GO:0006890">
    <property type="term" value="P:retrograde vesicle-mediated transport, Golgi to endoplasmic reticulum"/>
    <property type="evidence" value="ECO:0007669"/>
    <property type="project" value="InterPro"/>
</dbReference>
<dbReference type="Proteomes" id="UP001331761">
    <property type="component" value="Unassembled WGS sequence"/>
</dbReference>
<protein>
    <submittedName>
        <fullName evidence="1">Uncharacterized protein</fullName>
    </submittedName>
</protein>
<sequence>MAAHPGFDRVGVSPGFSDQTSSDGLSECAMALRTQIASLPSSNALELLTNVRKMAREIDVEASAVSEELAIIEESYPQMLTTLRNFKRDLLLLKEEACQLRDQYDNFVSTFMEIMRKNCPALIPNLQALSRKQILLGRLKWANRGRELLSSCRAEVKNSHCDWSRLHAHFQRACKHAQNRVELSDNSYTTFVDGLKVLALDLNEFARKGVNEMLYAIKYPFEDSKDTQAYASEITTIASILSLIYLITEYLQEGSGCGEIYQVLLDPIGTRFAFHFHGDRKTNDPWKPQWYLSQTLNWIQVNFKFFMAAINSVTGVTEQLTVEENATRYFE</sequence>
<keyword evidence="2" id="KW-1185">Reference proteome</keyword>
<organism evidence="1 2">
    <name type="scientific">Trichostrongylus colubriformis</name>
    <name type="common">Black scour worm</name>
    <dbReference type="NCBI Taxonomy" id="6319"/>
    <lineage>
        <taxon>Eukaryota</taxon>
        <taxon>Metazoa</taxon>
        <taxon>Ecdysozoa</taxon>
        <taxon>Nematoda</taxon>
        <taxon>Chromadorea</taxon>
        <taxon>Rhabditida</taxon>
        <taxon>Rhabditina</taxon>
        <taxon>Rhabditomorpha</taxon>
        <taxon>Strongyloidea</taxon>
        <taxon>Trichostrongylidae</taxon>
        <taxon>Trichostrongylus</taxon>
    </lineage>
</organism>
<dbReference type="Pfam" id="PF04437">
    <property type="entry name" value="RINT1_TIP1"/>
    <property type="match status" value="1"/>
</dbReference>
<dbReference type="GO" id="GO:0070939">
    <property type="term" value="C:Dsl1/NZR complex"/>
    <property type="evidence" value="ECO:0007669"/>
    <property type="project" value="InterPro"/>
</dbReference>
<comment type="caution">
    <text evidence="1">The sequence shown here is derived from an EMBL/GenBank/DDBJ whole genome shotgun (WGS) entry which is preliminary data.</text>
</comment>
<reference evidence="1 2" key="1">
    <citation type="submission" date="2019-10" db="EMBL/GenBank/DDBJ databases">
        <title>Assembly and Annotation for the nematode Trichostrongylus colubriformis.</title>
        <authorList>
            <person name="Martin J."/>
        </authorList>
    </citation>
    <scope>NUCLEOTIDE SEQUENCE [LARGE SCALE GENOMIC DNA]</scope>
    <source>
        <strain evidence="1">G859</strain>
        <tissue evidence="1">Whole worm</tissue>
    </source>
</reference>
<evidence type="ECO:0000313" key="1">
    <source>
        <dbReference type="EMBL" id="KAK5972400.1"/>
    </source>
</evidence>
<dbReference type="AlphaFoldDB" id="A0AAN8FM31"/>
<dbReference type="InterPro" id="IPR007528">
    <property type="entry name" value="RINT1_Tip20"/>
</dbReference>
<evidence type="ECO:0000313" key="2">
    <source>
        <dbReference type="Proteomes" id="UP001331761"/>
    </source>
</evidence>
<dbReference type="EMBL" id="WIXE01016713">
    <property type="protein sequence ID" value="KAK5972400.1"/>
    <property type="molecule type" value="Genomic_DNA"/>
</dbReference>
<accession>A0AAN8FM31</accession>